<organism evidence="3 4">
    <name type="scientific">Passalora fulva</name>
    <name type="common">Tomato leaf mold</name>
    <name type="synonym">Cladosporium fulvum</name>
    <dbReference type="NCBI Taxonomy" id="5499"/>
    <lineage>
        <taxon>Eukaryota</taxon>
        <taxon>Fungi</taxon>
        <taxon>Dikarya</taxon>
        <taxon>Ascomycota</taxon>
        <taxon>Pezizomycotina</taxon>
        <taxon>Dothideomycetes</taxon>
        <taxon>Dothideomycetidae</taxon>
        <taxon>Mycosphaerellales</taxon>
        <taxon>Mycosphaerellaceae</taxon>
        <taxon>Fulvia</taxon>
    </lineage>
</organism>
<proteinExistence type="predicted"/>
<evidence type="ECO:0000256" key="1">
    <source>
        <dbReference type="SAM" id="MobiDB-lite"/>
    </source>
</evidence>
<feature type="domain" description="DUF6604" evidence="2">
    <location>
        <begin position="11"/>
        <end position="252"/>
    </location>
</feature>
<reference evidence="3" key="2">
    <citation type="journal article" date="2022" name="Microb. Genom.">
        <title>A chromosome-scale genome assembly of the tomato pathogen Cladosporium fulvum reveals a compartmentalized genome architecture and the presence of a dispensable chromosome.</title>
        <authorList>
            <person name="Zaccaron A.Z."/>
            <person name="Chen L.H."/>
            <person name="Samaras A."/>
            <person name="Stergiopoulos I."/>
        </authorList>
    </citation>
    <scope>NUCLEOTIDE SEQUENCE</scope>
    <source>
        <strain evidence="3">Race5_Kim</strain>
    </source>
</reference>
<feature type="region of interest" description="Disordered" evidence="1">
    <location>
        <begin position="488"/>
        <end position="516"/>
    </location>
</feature>
<evidence type="ECO:0000313" key="4">
    <source>
        <dbReference type="Proteomes" id="UP000756132"/>
    </source>
</evidence>
<dbReference type="PANTHER" id="PTHR38795">
    <property type="entry name" value="DUF6604 DOMAIN-CONTAINING PROTEIN"/>
    <property type="match status" value="1"/>
</dbReference>
<feature type="compositionally biased region" description="Basic and acidic residues" evidence="1">
    <location>
        <begin position="504"/>
        <end position="516"/>
    </location>
</feature>
<name>A0A9Q8PEV1_PASFU</name>
<protein>
    <recommendedName>
        <fullName evidence="2">DUF6604 domain-containing protein</fullName>
    </recommendedName>
</protein>
<dbReference type="OrthoDB" id="3647597at2759"/>
<sequence length="516" mass="58328">MDAILLIDTYRRYKASTNKLLRWLLDSAQEASSKSARTKAGSKTTSHAPSRKLKVDELVQLALIIIAADPTTIDIPIDILDITHDVIKGRRFSCKWYSNLTASNKAHKAEEVIESNSRHQHFIGVLEKGDEILRKEAKSRRPKRKKKIELATDVDDLTNLYLHLELQDLPSDDENSQGPSQRKAKPTNKTKAEKIELEGGFDEDGTEEQLFALYCHLQFLGELRMQTRKVWQDCLDGRITFLLACQIFDQAVSIGFMLARRFEAQYPDIKSFDVVAVKLGFHQYVAEAREADTRVGYMSSLAGSSMTAHDVAMDHRRQFLMQPAWCALQDVRDLSRYIHRRAGGKDYDGRVPASVFPGHPFAKILLQVAGDLRPTFATLAVGKECHTCHCRTQNAVSDMYSRELGEYMFYANMTTGLVIATTLYMDLYDALGGDLDRGLREIQPAREAVTFSAATFTAFYIKSDKAVTDYMPPGYPYRHMAEQKIFEDSVEDGQSGRRVNTLAREADEKDRADKVA</sequence>
<reference evidence="3" key="1">
    <citation type="submission" date="2021-12" db="EMBL/GenBank/DDBJ databases">
        <authorList>
            <person name="Zaccaron A."/>
            <person name="Stergiopoulos I."/>
        </authorList>
    </citation>
    <scope>NUCLEOTIDE SEQUENCE</scope>
    <source>
        <strain evidence="3">Race5_Kim</strain>
    </source>
</reference>
<dbReference type="AlphaFoldDB" id="A0A9Q8PEV1"/>
<dbReference type="GeneID" id="71991495"/>
<dbReference type="Proteomes" id="UP000756132">
    <property type="component" value="Chromosome 8"/>
</dbReference>
<keyword evidence="4" id="KW-1185">Reference proteome</keyword>
<dbReference type="EMBL" id="CP090170">
    <property type="protein sequence ID" value="UJO21136.1"/>
    <property type="molecule type" value="Genomic_DNA"/>
</dbReference>
<dbReference type="KEGG" id="ffu:CLAFUR5_11617"/>
<dbReference type="InterPro" id="IPR046539">
    <property type="entry name" value="DUF6604"/>
</dbReference>
<accession>A0A9Q8PEV1</accession>
<feature type="region of interest" description="Disordered" evidence="1">
    <location>
        <begin position="169"/>
        <end position="193"/>
    </location>
</feature>
<dbReference type="Pfam" id="PF20253">
    <property type="entry name" value="DUF6604"/>
    <property type="match status" value="1"/>
</dbReference>
<gene>
    <name evidence="3" type="ORF">CLAFUR5_11617</name>
</gene>
<evidence type="ECO:0000259" key="2">
    <source>
        <dbReference type="Pfam" id="PF20253"/>
    </source>
</evidence>
<dbReference type="PANTHER" id="PTHR38795:SF1">
    <property type="entry name" value="DUF6604 DOMAIN-CONTAINING PROTEIN"/>
    <property type="match status" value="1"/>
</dbReference>
<evidence type="ECO:0000313" key="3">
    <source>
        <dbReference type="EMBL" id="UJO21136.1"/>
    </source>
</evidence>
<dbReference type="RefSeq" id="XP_047765502.1">
    <property type="nucleotide sequence ID" value="XM_047910765.1"/>
</dbReference>